<reference evidence="6 7" key="1">
    <citation type="submission" date="2019-03" db="EMBL/GenBank/DDBJ databases">
        <title>Genomic Encyclopedia of Type Strains, Phase IV (KMG-IV): sequencing the most valuable type-strain genomes for metagenomic binning, comparative biology and taxonomic classification.</title>
        <authorList>
            <person name="Goeker M."/>
        </authorList>
    </citation>
    <scope>NUCLEOTIDE SEQUENCE [LARGE SCALE GENOMIC DNA]</scope>
    <source>
        <strain evidence="6 7">DSM 25082</strain>
    </source>
</reference>
<dbReference type="InterPro" id="IPR036890">
    <property type="entry name" value="HATPase_C_sf"/>
</dbReference>
<dbReference type="InterPro" id="IPR014265">
    <property type="entry name" value="XrtA/PrsK"/>
</dbReference>
<dbReference type="PROSITE" id="PS50109">
    <property type="entry name" value="HIS_KIN"/>
    <property type="match status" value="1"/>
</dbReference>
<evidence type="ECO:0000256" key="4">
    <source>
        <dbReference type="SAM" id="Phobius"/>
    </source>
</evidence>
<gene>
    <name evidence="6" type="ORF">DFR39_102506</name>
</gene>
<feature type="transmembrane region" description="Helical" evidence="4">
    <location>
        <begin position="168"/>
        <end position="187"/>
    </location>
</feature>
<dbReference type="SMART" id="SM00387">
    <property type="entry name" value="HATPase_c"/>
    <property type="match status" value="1"/>
</dbReference>
<dbReference type="EMBL" id="SNXE01000002">
    <property type="protein sequence ID" value="TDP12117.1"/>
    <property type="molecule type" value="Genomic_DNA"/>
</dbReference>
<dbReference type="Gene3D" id="3.30.450.40">
    <property type="match status" value="1"/>
</dbReference>
<dbReference type="InterPro" id="IPR005467">
    <property type="entry name" value="His_kinase_dom"/>
</dbReference>
<keyword evidence="7" id="KW-1185">Reference proteome</keyword>
<dbReference type="Proteomes" id="UP000295357">
    <property type="component" value="Unassembled WGS sequence"/>
</dbReference>
<sequence length="704" mass="77669">MEGALDLSALFFGLAGLAYGAALLFHLIRLPKRRQAATGLDWIFGLALGFSAAWAVLGAWVARNGAELAPAFLPALLDGLRYGFWFVFLISLMRASGGAAWSQALRCLSGSAALLCAATLISVWLREYGAEPYSSWDRPLAYLGLGQALMGLVLLEQLLRSSQGDSRWGVKPVGLALGAVFVFDLYAYSQAALFQQIDGDVFKVRPLVHTLAVPLLFMAMLRHGDWLSKLHVSRVAAFHSATLLIAGAYLMLISAVGYYVRYTGGGWGRAMQIAVIFVALVGFATVAMSGAMRAKLRVYINKHFFSYRYDYREEWLRFTAMLSSQSSPQALGVSVIRGIANLVESPSGGLWLRQAGDGEYRQVAVWNRPVQTEVETADSSLLRFLRERAWIVDLDEYRQAPQRYEGLSLPNWALADSACWLLVPLVVGTELTGFVQLGHPRTRMDLDWEVRDLLRTASSQASSYLAQMQATEALLDARKFEAFNRMSAFVVHDLKNIVTQLSLMMKNAKRLRDNPEFQEDMLATVENSLEKMRQLMLQLREGEAPHGGGSGVELQPIVERLAAAALRKGRELHLEVRAGASTRGHEQRVERVIGHVVQNAFDATPEDGEVRLVLDVEGSNARIEVSDTGCGMSEDFIRTRLFRPFQTTKTSGMGIGAYESFQYLQELGGKITVDSQVGHGTRITISLPLLRASKQSDLGMLSAK</sequence>
<dbReference type="InterPro" id="IPR004358">
    <property type="entry name" value="Sig_transdc_His_kin-like_C"/>
</dbReference>
<accession>A0A4R6NA28</accession>
<dbReference type="GO" id="GO:0000155">
    <property type="term" value="F:phosphorelay sensor kinase activity"/>
    <property type="evidence" value="ECO:0007669"/>
    <property type="project" value="InterPro"/>
</dbReference>
<evidence type="ECO:0000256" key="3">
    <source>
        <dbReference type="ARBA" id="ARBA00022553"/>
    </source>
</evidence>
<keyword evidence="3" id="KW-0597">Phosphoprotein</keyword>
<dbReference type="InterPro" id="IPR029016">
    <property type="entry name" value="GAF-like_dom_sf"/>
</dbReference>
<dbReference type="Gene3D" id="3.30.565.10">
    <property type="entry name" value="Histidine kinase-like ATPase, C-terminal domain"/>
    <property type="match status" value="1"/>
</dbReference>
<feature type="transmembrane region" description="Helical" evidence="4">
    <location>
        <begin position="236"/>
        <end position="260"/>
    </location>
</feature>
<dbReference type="OrthoDB" id="9785691at2"/>
<keyword evidence="4" id="KW-1133">Transmembrane helix</keyword>
<evidence type="ECO:0000256" key="2">
    <source>
        <dbReference type="ARBA" id="ARBA00012438"/>
    </source>
</evidence>
<dbReference type="SUPFAM" id="SSF55874">
    <property type="entry name" value="ATPase domain of HSP90 chaperone/DNA topoisomerase II/histidine kinase"/>
    <property type="match status" value="1"/>
</dbReference>
<keyword evidence="6" id="KW-0808">Transferase</keyword>
<dbReference type="CDD" id="cd00082">
    <property type="entry name" value="HisKA"/>
    <property type="match status" value="1"/>
</dbReference>
<feature type="transmembrane region" description="Helical" evidence="4">
    <location>
        <begin position="6"/>
        <end position="28"/>
    </location>
</feature>
<evidence type="ECO:0000313" key="6">
    <source>
        <dbReference type="EMBL" id="TDP12117.1"/>
    </source>
</evidence>
<dbReference type="InterPro" id="IPR003594">
    <property type="entry name" value="HATPase_dom"/>
</dbReference>
<evidence type="ECO:0000259" key="5">
    <source>
        <dbReference type="PROSITE" id="PS50109"/>
    </source>
</evidence>
<dbReference type="EC" id="2.7.13.3" evidence="2"/>
<dbReference type="AlphaFoldDB" id="A0A4R6NA28"/>
<protein>
    <recommendedName>
        <fullName evidence="2">histidine kinase</fullName>
        <ecNumber evidence="2">2.7.13.3</ecNumber>
    </recommendedName>
</protein>
<keyword evidence="4" id="KW-0812">Transmembrane</keyword>
<dbReference type="PANTHER" id="PTHR43547:SF2">
    <property type="entry name" value="HYBRID SIGNAL TRANSDUCTION HISTIDINE KINASE C"/>
    <property type="match status" value="1"/>
</dbReference>
<dbReference type="PANTHER" id="PTHR43547">
    <property type="entry name" value="TWO-COMPONENT HISTIDINE KINASE"/>
    <property type="match status" value="1"/>
</dbReference>
<dbReference type="RefSeq" id="WP_133602864.1">
    <property type="nucleotide sequence ID" value="NZ_JAUFPJ010000002.1"/>
</dbReference>
<name>A0A4R6NA28_9BURK</name>
<keyword evidence="4" id="KW-0472">Membrane</keyword>
<comment type="caution">
    <text evidence="6">The sequence shown here is derived from an EMBL/GenBank/DDBJ whole genome shotgun (WGS) entry which is preliminary data.</text>
</comment>
<dbReference type="PRINTS" id="PR00344">
    <property type="entry name" value="BCTRLSENSOR"/>
</dbReference>
<proteinExistence type="predicted"/>
<comment type="catalytic activity">
    <reaction evidence="1">
        <text>ATP + protein L-histidine = ADP + protein N-phospho-L-histidine.</text>
        <dbReference type="EC" id="2.7.13.3"/>
    </reaction>
</comment>
<evidence type="ECO:0000256" key="1">
    <source>
        <dbReference type="ARBA" id="ARBA00000085"/>
    </source>
</evidence>
<feature type="transmembrane region" description="Helical" evidence="4">
    <location>
        <begin position="40"/>
        <end position="62"/>
    </location>
</feature>
<feature type="transmembrane region" description="Helical" evidence="4">
    <location>
        <begin position="140"/>
        <end position="159"/>
    </location>
</feature>
<feature type="domain" description="Histidine kinase" evidence="5">
    <location>
        <begin position="489"/>
        <end position="691"/>
    </location>
</feature>
<feature type="transmembrane region" description="Helical" evidence="4">
    <location>
        <begin position="272"/>
        <end position="292"/>
    </location>
</feature>
<keyword evidence="6" id="KW-0418">Kinase</keyword>
<feature type="transmembrane region" description="Helical" evidence="4">
    <location>
        <begin position="108"/>
        <end position="125"/>
    </location>
</feature>
<dbReference type="InterPro" id="IPR003661">
    <property type="entry name" value="HisK_dim/P_dom"/>
</dbReference>
<dbReference type="NCBIfam" id="TIGR02916">
    <property type="entry name" value="PEP_his_kin"/>
    <property type="match status" value="1"/>
</dbReference>
<evidence type="ECO:0000313" key="7">
    <source>
        <dbReference type="Proteomes" id="UP000295357"/>
    </source>
</evidence>
<organism evidence="6 7">
    <name type="scientific">Roseateles asaccharophilus</name>
    <dbReference type="NCBI Taxonomy" id="582607"/>
    <lineage>
        <taxon>Bacteria</taxon>
        <taxon>Pseudomonadati</taxon>
        <taxon>Pseudomonadota</taxon>
        <taxon>Betaproteobacteria</taxon>
        <taxon>Burkholderiales</taxon>
        <taxon>Sphaerotilaceae</taxon>
        <taxon>Roseateles</taxon>
    </lineage>
</organism>
<dbReference type="Pfam" id="PF02518">
    <property type="entry name" value="HATPase_c"/>
    <property type="match status" value="1"/>
</dbReference>
<feature type="transmembrane region" description="Helical" evidence="4">
    <location>
        <begin position="82"/>
        <end position="101"/>
    </location>
</feature>
<dbReference type="SUPFAM" id="SSF55781">
    <property type="entry name" value="GAF domain-like"/>
    <property type="match status" value="1"/>
</dbReference>